<dbReference type="EnsemblPlants" id="AET02799">
    <property type="protein sequence ID" value="AET02799"/>
    <property type="gene ID" value="MTR_8g052330"/>
</dbReference>
<evidence type="ECO:0000313" key="2">
    <source>
        <dbReference type="EMBL" id="AET02799.1"/>
    </source>
</evidence>
<dbReference type="HOGENOM" id="CLU_2007345_0_0_1"/>
<feature type="region of interest" description="Disordered" evidence="1">
    <location>
        <begin position="60"/>
        <end position="124"/>
    </location>
</feature>
<accession>G7LA33</accession>
<evidence type="ECO:0000256" key="1">
    <source>
        <dbReference type="SAM" id="MobiDB-lite"/>
    </source>
</evidence>
<dbReference type="AlphaFoldDB" id="G7LA33"/>
<name>G7LA33_MEDTR</name>
<dbReference type="PaxDb" id="3880-AES63690"/>
<reference evidence="2 4" key="2">
    <citation type="journal article" date="2014" name="BMC Genomics">
        <title>An improved genome release (version Mt4.0) for the model legume Medicago truncatula.</title>
        <authorList>
            <person name="Tang H."/>
            <person name="Krishnakumar V."/>
            <person name="Bidwell S."/>
            <person name="Rosen B."/>
            <person name="Chan A."/>
            <person name="Zhou S."/>
            <person name="Gentzbittel L."/>
            <person name="Childs K.L."/>
            <person name="Yandell M."/>
            <person name="Gundlach H."/>
            <person name="Mayer K.F."/>
            <person name="Schwartz D.C."/>
            <person name="Town C.D."/>
        </authorList>
    </citation>
    <scope>GENOME REANNOTATION</scope>
    <source>
        <strain evidence="3 4">cv. Jemalong A17</strain>
    </source>
</reference>
<dbReference type="Proteomes" id="UP000002051">
    <property type="component" value="Chromosome 8"/>
</dbReference>
<organism evidence="2 4">
    <name type="scientific">Medicago truncatula</name>
    <name type="common">Barrel medic</name>
    <name type="synonym">Medicago tribuloides</name>
    <dbReference type="NCBI Taxonomy" id="3880"/>
    <lineage>
        <taxon>Eukaryota</taxon>
        <taxon>Viridiplantae</taxon>
        <taxon>Streptophyta</taxon>
        <taxon>Embryophyta</taxon>
        <taxon>Tracheophyta</taxon>
        <taxon>Spermatophyta</taxon>
        <taxon>Magnoliopsida</taxon>
        <taxon>eudicotyledons</taxon>
        <taxon>Gunneridae</taxon>
        <taxon>Pentapetalae</taxon>
        <taxon>rosids</taxon>
        <taxon>fabids</taxon>
        <taxon>Fabales</taxon>
        <taxon>Fabaceae</taxon>
        <taxon>Papilionoideae</taxon>
        <taxon>50 kb inversion clade</taxon>
        <taxon>NPAAA clade</taxon>
        <taxon>Hologalegina</taxon>
        <taxon>IRL clade</taxon>
        <taxon>Trifolieae</taxon>
        <taxon>Medicago</taxon>
    </lineage>
</organism>
<evidence type="ECO:0000313" key="4">
    <source>
        <dbReference type="Proteomes" id="UP000002051"/>
    </source>
</evidence>
<keyword evidence="4" id="KW-1185">Reference proteome</keyword>
<reference evidence="2 4" key="1">
    <citation type="journal article" date="2011" name="Nature">
        <title>The Medicago genome provides insight into the evolution of rhizobial symbioses.</title>
        <authorList>
            <person name="Young N.D."/>
            <person name="Debelle F."/>
            <person name="Oldroyd G.E."/>
            <person name="Geurts R."/>
            <person name="Cannon S.B."/>
            <person name="Udvardi M.K."/>
            <person name="Benedito V.A."/>
            <person name="Mayer K.F."/>
            <person name="Gouzy J."/>
            <person name="Schoof H."/>
            <person name="Van de Peer Y."/>
            <person name="Proost S."/>
            <person name="Cook D.R."/>
            <person name="Meyers B.C."/>
            <person name="Spannagl M."/>
            <person name="Cheung F."/>
            <person name="De Mita S."/>
            <person name="Krishnakumar V."/>
            <person name="Gundlach H."/>
            <person name="Zhou S."/>
            <person name="Mudge J."/>
            <person name="Bharti A.K."/>
            <person name="Murray J.D."/>
            <person name="Naoumkina M.A."/>
            <person name="Rosen B."/>
            <person name="Silverstein K.A."/>
            <person name="Tang H."/>
            <person name="Rombauts S."/>
            <person name="Zhao P.X."/>
            <person name="Zhou P."/>
            <person name="Barbe V."/>
            <person name="Bardou P."/>
            <person name="Bechner M."/>
            <person name="Bellec A."/>
            <person name="Berger A."/>
            <person name="Berges H."/>
            <person name="Bidwell S."/>
            <person name="Bisseling T."/>
            <person name="Choisne N."/>
            <person name="Couloux A."/>
            <person name="Denny R."/>
            <person name="Deshpande S."/>
            <person name="Dai X."/>
            <person name="Doyle J.J."/>
            <person name="Dudez A.M."/>
            <person name="Farmer A.D."/>
            <person name="Fouteau S."/>
            <person name="Franken C."/>
            <person name="Gibelin C."/>
            <person name="Gish J."/>
            <person name="Goldstein S."/>
            <person name="Gonzalez A.J."/>
            <person name="Green P.J."/>
            <person name="Hallab A."/>
            <person name="Hartog M."/>
            <person name="Hua A."/>
            <person name="Humphray S.J."/>
            <person name="Jeong D.H."/>
            <person name="Jing Y."/>
            <person name="Jocker A."/>
            <person name="Kenton S.M."/>
            <person name="Kim D.J."/>
            <person name="Klee K."/>
            <person name="Lai H."/>
            <person name="Lang C."/>
            <person name="Lin S."/>
            <person name="Macmil S.L."/>
            <person name="Magdelenat G."/>
            <person name="Matthews L."/>
            <person name="McCorrison J."/>
            <person name="Monaghan E.L."/>
            <person name="Mun J.H."/>
            <person name="Najar F.Z."/>
            <person name="Nicholson C."/>
            <person name="Noirot C."/>
            <person name="O'Bleness M."/>
            <person name="Paule C.R."/>
            <person name="Poulain J."/>
            <person name="Prion F."/>
            <person name="Qin B."/>
            <person name="Qu C."/>
            <person name="Retzel E.F."/>
            <person name="Riddle C."/>
            <person name="Sallet E."/>
            <person name="Samain S."/>
            <person name="Samson N."/>
            <person name="Sanders I."/>
            <person name="Saurat O."/>
            <person name="Scarpelli C."/>
            <person name="Schiex T."/>
            <person name="Segurens B."/>
            <person name="Severin A.J."/>
            <person name="Sherrier D.J."/>
            <person name="Shi R."/>
            <person name="Sims S."/>
            <person name="Singer S.R."/>
            <person name="Sinharoy S."/>
            <person name="Sterck L."/>
            <person name="Viollet A."/>
            <person name="Wang B.B."/>
            <person name="Wang K."/>
            <person name="Wang M."/>
            <person name="Wang X."/>
            <person name="Warfsmann J."/>
            <person name="Weissenbach J."/>
            <person name="White D.D."/>
            <person name="White J.D."/>
            <person name="Wiley G.B."/>
            <person name="Wincker P."/>
            <person name="Xing Y."/>
            <person name="Yang L."/>
            <person name="Yao Z."/>
            <person name="Ying F."/>
            <person name="Zhai J."/>
            <person name="Zhou L."/>
            <person name="Zuber A."/>
            <person name="Denarie J."/>
            <person name="Dixon R.A."/>
            <person name="May G.D."/>
            <person name="Schwartz D.C."/>
            <person name="Rogers J."/>
            <person name="Quetier F."/>
            <person name="Town C.D."/>
            <person name="Roe B.A."/>
        </authorList>
    </citation>
    <scope>NUCLEOTIDE SEQUENCE [LARGE SCALE GENOMIC DNA]</scope>
    <source>
        <strain evidence="2">A17</strain>
        <strain evidence="3 4">cv. Jemalong A17</strain>
    </source>
</reference>
<evidence type="ECO:0000313" key="3">
    <source>
        <dbReference type="EnsemblPlants" id="AET02799"/>
    </source>
</evidence>
<gene>
    <name evidence="2" type="ordered locus">MTR_8g052330</name>
</gene>
<sequence>MVSEPLHNSLGHLLSGFRYRATRHLCSRIRCAILSVRGCVKSPTSVRNWPDNLFISGVKAASGGEKGPIPSPTCGGPRLKPEQALYGLSSPKLAPEGIKPETSGGANSKIPSQPLGQPQMGQIK</sequence>
<feature type="compositionally biased region" description="Polar residues" evidence="1">
    <location>
        <begin position="104"/>
        <end position="124"/>
    </location>
</feature>
<reference evidence="3" key="3">
    <citation type="submission" date="2015-04" db="UniProtKB">
        <authorList>
            <consortium name="EnsemblPlants"/>
        </authorList>
    </citation>
    <scope>IDENTIFICATION</scope>
    <source>
        <strain evidence="3">cv. Jemalong A17</strain>
    </source>
</reference>
<proteinExistence type="predicted"/>
<protein>
    <submittedName>
        <fullName evidence="2 3">Uncharacterized protein</fullName>
    </submittedName>
</protein>
<dbReference type="EMBL" id="CM001224">
    <property type="protein sequence ID" value="AET02799.1"/>
    <property type="molecule type" value="Genomic_DNA"/>
</dbReference>